<evidence type="ECO:0000256" key="1">
    <source>
        <dbReference type="ARBA" id="ARBA00018672"/>
    </source>
</evidence>
<dbReference type="SMART" id="SM00862">
    <property type="entry name" value="Trans_reg_C"/>
    <property type="match status" value="1"/>
</dbReference>
<dbReference type="SMART" id="SM00448">
    <property type="entry name" value="REC"/>
    <property type="match status" value="1"/>
</dbReference>
<dbReference type="GO" id="GO:0032993">
    <property type="term" value="C:protein-DNA complex"/>
    <property type="evidence" value="ECO:0007669"/>
    <property type="project" value="TreeGrafter"/>
</dbReference>
<dbReference type="CDD" id="cd00383">
    <property type="entry name" value="trans_reg_C"/>
    <property type="match status" value="1"/>
</dbReference>
<dbReference type="PROSITE" id="PS51755">
    <property type="entry name" value="OMPR_PHOB"/>
    <property type="match status" value="1"/>
</dbReference>
<dbReference type="EMBL" id="FODF01000013">
    <property type="protein sequence ID" value="SEN78701.1"/>
    <property type="molecule type" value="Genomic_DNA"/>
</dbReference>
<dbReference type="InterPro" id="IPR036388">
    <property type="entry name" value="WH-like_DNA-bd_sf"/>
</dbReference>
<comment type="function">
    <text evidence="5">May play the central regulatory role in sporulation. It may be an element of the effector pathway responsible for the activation of sporulation genes in response to nutritional stress. Spo0A may act in concert with spo0H (a sigma factor) to control the expression of some genes that are critical to the sporulation process.</text>
</comment>
<keyword evidence="6" id="KW-0597">Phosphoprotein</keyword>
<reference evidence="10 11" key="1">
    <citation type="submission" date="2016-10" db="EMBL/GenBank/DDBJ databases">
        <authorList>
            <person name="de Groot N.N."/>
        </authorList>
    </citation>
    <scope>NUCLEOTIDE SEQUENCE [LARGE SCALE GENOMIC DNA]</scope>
    <source>
        <strain evidence="10 11">Calf135</strain>
    </source>
</reference>
<protein>
    <recommendedName>
        <fullName evidence="1">Stage 0 sporulation protein A homolog</fullName>
    </recommendedName>
</protein>
<accession>A0A1H8JDP7</accession>
<evidence type="ECO:0000313" key="11">
    <source>
        <dbReference type="Proteomes" id="UP000199512"/>
    </source>
</evidence>
<feature type="domain" description="Response regulatory" evidence="8">
    <location>
        <begin position="2"/>
        <end position="115"/>
    </location>
</feature>
<sequence>MRIMIVEDDEIIAESIKLELVRWGYDVYCVENFNDIIGEFNSINPQLVLLDIMLPYFNGYYWCQEIRKLSNVPIIFISSKSENMDIVMAIQFGGDDYITKPINMDVTVAKIQAILRRSYDFTNEMDYSTFGSVSLNISECKIIYGKEEIELTKTEMLIAESLFKEQGAVSLREKIMDRCWQNDNFIDDNTLAVNIARLRKKLTQIGLKGFIETKKGAGYFLSKNGDWIN</sequence>
<organism evidence="10 11">
    <name type="scientific">Peptostreptococcus russellii</name>
    <dbReference type="NCBI Taxonomy" id="215200"/>
    <lineage>
        <taxon>Bacteria</taxon>
        <taxon>Bacillati</taxon>
        <taxon>Bacillota</taxon>
        <taxon>Clostridia</taxon>
        <taxon>Peptostreptococcales</taxon>
        <taxon>Peptostreptococcaceae</taxon>
        <taxon>Peptostreptococcus</taxon>
    </lineage>
</organism>
<evidence type="ECO:0000256" key="6">
    <source>
        <dbReference type="PROSITE-ProRule" id="PRU00169"/>
    </source>
</evidence>
<evidence type="ECO:0000313" key="10">
    <source>
        <dbReference type="EMBL" id="SEN78701.1"/>
    </source>
</evidence>
<name>A0A1H8JDP7_9FIRM</name>
<dbReference type="GO" id="GO:0000976">
    <property type="term" value="F:transcription cis-regulatory region binding"/>
    <property type="evidence" value="ECO:0007669"/>
    <property type="project" value="TreeGrafter"/>
</dbReference>
<feature type="modified residue" description="4-aspartylphosphate" evidence="6">
    <location>
        <position position="51"/>
    </location>
</feature>
<keyword evidence="4" id="KW-0804">Transcription</keyword>
<dbReference type="GO" id="GO:0005829">
    <property type="term" value="C:cytosol"/>
    <property type="evidence" value="ECO:0007669"/>
    <property type="project" value="TreeGrafter"/>
</dbReference>
<gene>
    <name evidence="10" type="ORF">SAMN05216454_11314</name>
</gene>
<evidence type="ECO:0000259" key="8">
    <source>
        <dbReference type="PROSITE" id="PS50110"/>
    </source>
</evidence>
<dbReference type="Pfam" id="PF00486">
    <property type="entry name" value="Trans_reg_C"/>
    <property type="match status" value="1"/>
</dbReference>
<evidence type="ECO:0000259" key="9">
    <source>
        <dbReference type="PROSITE" id="PS51755"/>
    </source>
</evidence>
<dbReference type="PROSITE" id="PS50110">
    <property type="entry name" value="RESPONSE_REGULATORY"/>
    <property type="match status" value="1"/>
</dbReference>
<feature type="DNA-binding region" description="OmpR/PhoB-type" evidence="7">
    <location>
        <begin position="122"/>
        <end position="223"/>
    </location>
</feature>
<dbReference type="RefSeq" id="WP_091975892.1">
    <property type="nucleotide sequence ID" value="NZ_FODF01000013.1"/>
</dbReference>
<keyword evidence="2" id="KW-0805">Transcription regulation</keyword>
<dbReference type="Gene3D" id="1.10.10.10">
    <property type="entry name" value="Winged helix-like DNA-binding domain superfamily/Winged helix DNA-binding domain"/>
    <property type="match status" value="1"/>
</dbReference>
<evidence type="ECO:0000256" key="4">
    <source>
        <dbReference type="ARBA" id="ARBA00023163"/>
    </source>
</evidence>
<keyword evidence="3 7" id="KW-0238">DNA-binding</keyword>
<dbReference type="Proteomes" id="UP000199512">
    <property type="component" value="Unassembled WGS sequence"/>
</dbReference>
<dbReference type="GO" id="GO:0006355">
    <property type="term" value="P:regulation of DNA-templated transcription"/>
    <property type="evidence" value="ECO:0007669"/>
    <property type="project" value="InterPro"/>
</dbReference>
<evidence type="ECO:0000256" key="5">
    <source>
        <dbReference type="ARBA" id="ARBA00024867"/>
    </source>
</evidence>
<dbReference type="PANTHER" id="PTHR48111:SF43">
    <property type="entry name" value="STAGE 0 SPORULATION PROTEIN A HOMOLOG"/>
    <property type="match status" value="1"/>
</dbReference>
<dbReference type="OrthoDB" id="9790442at2"/>
<evidence type="ECO:0000256" key="3">
    <source>
        <dbReference type="ARBA" id="ARBA00023125"/>
    </source>
</evidence>
<dbReference type="SUPFAM" id="SSF52172">
    <property type="entry name" value="CheY-like"/>
    <property type="match status" value="1"/>
</dbReference>
<evidence type="ECO:0000256" key="2">
    <source>
        <dbReference type="ARBA" id="ARBA00023015"/>
    </source>
</evidence>
<keyword evidence="11" id="KW-1185">Reference proteome</keyword>
<dbReference type="InterPro" id="IPR039420">
    <property type="entry name" value="WalR-like"/>
</dbReference>
<dbReference type="PANTHER" id="PTHR48111">
    <property type="entry name" value="REGULATOR OF RPOS"/>
    <property type="match status" value="1"/>
</dbReference>
<dbReference type="GO" id="GO:0000156">
    <property type="term" value="F:phosphorelay response regulator activity"/>
    <property type="evidence" value="ECO:0007669"/>
    <property type="project" value="TreeGrafter"/>
</dbReference>
<dbReference type="CDD" id="cd18159">
    <property type="entry name" value="REC_OmpR_NsrR-like"/>
    <property type="match status" value="1"/>
</dbReference>
<proteinExistence type="predicted"/>
<dbReference type="Pfam" id="PF00072">
    <property type="entry name" value="Response_reg"/>
    <property type="match status" value="1"/>
</dbReference>
<dbReference type="InterPro" id="IPR016032">
    <property type="entry name" value="Sig_transdc_resp-reg_C-effctor"/>
</dbReference>
<feature type="domain" description="OmpR/PhoB-type" evidence="9">
    <location>
        <begin position="122"/>
        <end position="223"/>
    </location>
</feature>
<dbReference type="InterPro" id="IPR001867">
    <property type="entry name" value="OmpR/PhoB-type_DNA-bd"/>
</dbReference>
<dbReference type="InterPro" id="IPR011006">
    <property type="entry name" value="CheY-like_superfamily"/>
</dbReference>
<dbReference type="SUPFAM" id="SSF46894">
    <property type="entry name" value="C-terminal effector domain of the bipartite response regulators"/>
    <property type="match status" value="1"/>
</dbReference>
<dbReference type="STRING" id="215200.SAMN05216454_11314"/>
<dbReference type="Gene3D" id="3.40.50.2300">
    <property type="match status" value="1"/>
</dbReference>
<dbReference type="AlphaFoldDB" id="A0A1H8JDP7"/>
<evidence type="ECO:0000256" key="7">
    <source>
        <dbReference type="PROSITE-ProRule" id="PRU01091"/>
    </source>
</evidence>
<dbReference type="InterPro" id="IPR001789">
    <property type="entry name" value="Sig_transdc_resp-reg_receiver"/>
</dbReference>